<protein>
    <submittedName>
        <fullName evidence="1">Uncharacterized protein</fullName>
    </submittedName>
</protein>
<proteinExistence type="predicted"/>
<sequence>MAHLTSYRRAIRMMGTMLAGVMEPPWGSWTSVKTESTDASAIIMALSVNRFVFWFIDKSSLKNTLQNAVLLKKSGFFLANKKPRRCGVIRALFQLPCA</sequence>
<organism evidence="1">
    <name type="scientific">bioreactor metagenome</name>
    <dbReference type="NCBI Taxonomy" id="1076179"/>
    <lineage>
        <taxon>unclassified sequences</taxon>
        <taxon>metagenomes</taxon>
        <taxon>ecological metagenomes</taxon>
    </lineage>
</organism>
<reference evidence="1" key="1">
    <citation type="submission" date="2019-08" db="EMBL/GenBank/DDBJ databases">
        <authorList>
            <person name="Kucharzyk K."/>
            <person name="Murdoch R.W."/>
            <person name="Higgins S."/>
            <person name="Loffler F."/>
        </authorList>
    </citation>
    <scope>NUCLEOTIDE SEQUENCE</scope>
</reference>
<accession>A0A645JCI5</accession>
<comment type="caution">
    <text evidence="1">The sequence shown here is derived from an EMBL/GenBank/DDBJ whole genome shotgun (WGS) entry which is preliminary data.</text>
</comment>
<dbReference type="AlphaFoldDB" id="A0A645JCI5"/>
<dbReference type="EMBL" id="VSSQ01137961">
    <property type="protein sequence ID" value="MPN61398.1"/>
    <property type="molecule type" value="Genomic_DNA"/>
</dbReference>
<name>A0A645JCI5_9ZZZZ</name>
<gene>
    <name evidence="1" type="ORF">SDC9_209135</name>
</gene>
<evidence type="ECO:0000313" key="1">
    <source>
        <dbReference type="EMBL" id="MPN61398.1"/>
    </source>
</evidence>